<sequence length="54" mass="6166">QWFTTYFERGTEKSEDAKVAGDQDHGSAKSSGSMLILRTCGYIFCFILQFPFYS</sequence>
<organism evidence="2 3">
    <name type="scientific">Aegilops tauschii subsp. strangulata</name>
    <name type="common">Goatgrass</name>
    <dbReference type="NCBI Taxonomy" id="200361"/>
    <lineage>
        <taxon>Eukaryota</taxon>
        <taxon>Viridiplantae</taxon>
        <taxon>Streptophyta</taxon>
        <taxon>Embryophyta</taxon>
        <taxon>Tracheophyta</taxon>
        <taxon>Spermatophyta</taxon>
        <taxon>Magnoliopsida</taxon>
        <taxon>Liliopsida</taxon>
        <taxon>Poales</taxon>
        <taxon>Poaceae</taxon>
        <taxon>BOP clade</taxon>
        <taxon>Pooideae</taxon>
        <taxon>Triticodae</taxon>
        <taxon>Triticeae</taxon>
        <taxon>Triticinae</taxon>
        <taxon>Aegilops</taxon>
    </lineage>
</organism>
<dbReference type="Proteomes" id="UP000015105">
    <property type="component" value="Chromosome 7D"/>
</dbReference>
<protein>
    <submittedName>
        <fullName evidence="2">Uncharacterized protein</fullName>
    </submittedName>
</protein>
<dbReference type="AlphaFoldDB" id="A0A453RAF5"/>
<accession>A0A453RAF5</accession>
<evidence type="ECO:0000313" key="2">
    <source>
        <dbReference type="EnsemblPlants" id="AET7Gv20521500.3"/>
    </source>
</evidence>
<reference evidence="2" key="4">
    <citation type="submission" date="2019-03" db="UniProtKB">
        <authorList>
            <consortium name="EnsemblPlants"/>
        </authorList>
    </citation>
    <scope>IDENTIFICATION</scope>
</reference>
<evidence type="ECO:0000313" key="3">
    <source>
        <dbReference type="Proteomes" id="UP000015105"/>
    </source>
</evidence>
<keyword evidence="1" id="KW-1133">Transmembrane helix</keyword>
<evidence type="ECO:0000256" key="1">
    <source>
        <dbReference type="SAM" id="Phobius"/>
    </source>
</evidence>
<keyword evidence="1" id="KW-0472">Membrane</keyword>
<feature type="transmembrane region" description="Helical" evidence="1">
    <location>
        <begin position="35"/>
        <end position="53"/>
    </location>
</feature>
<keyword evidence="3" id="KW-1185">Reference proteome</keyword>
<reference evidence="2" key="3">
    <citation type="journal article" date="2017" name="Nature">
        <title>Genome sequence of the progenitor of the wheat D genome Aegilops tauschii.</title>
        <authorList>
            <person name="Luo M.C."/>
            <person name="Gu Y.Q."/>
            <person name="Puiu D."/>
            <person name="Wang H."/>
            <person name="Twardziok S.O."/>
            <person name="Deal K.R."/>
            <person name="Huo N."/>
            <person name="Zhu T."/>
            <person name="Wang L."/>
            <person name="Wang Y."/>
            <person name="McGuire P.E."/>
            <person name="Liu S."/>
            <person name="Long H."/>
            <person name="Ramasamy R.K."/>
            <person name="Rodriguez J.C."/>
            <person name="Van S.L."/>
            <person name="Yuan L."/>
            <person name="Wang Z."/>
            <person name="Xia Z."/>
            <person name="Xiao L."/>
            <person name="Anderson O.D."/>
            <person name="Ouyang S."/>
            <person name="Liang Y."/>
            <person name="Zimin A.V."/>
            <person name="Pertea G."/>
            <person name="Qi P."/>
            <person name="Bennetzen J.L."/>
            <person name="Dai X."/>
            <person name="Dawson M.W."/>
            <person name="Muller H.G."/>
            <person name="Kugler K."/>
            <person name="Rivarola-Duarte L."/>
            <person name="Spannagl M."/>
            <person name="Mayer K.F.X."/>
            <person name="Lu F.H."/>
            <person name="Bevan M.W."/>
            <person name="Leroy P."/>
            <person name="Li P."/>
            <person name="You F.M."/>
            <person name="Sun Q."/>
            <person name="Liu Z."/>
            <person name="Lyons E."/>
            <person name="Wicker T."/>
            <person name="Salzberg S.L."/>
            <person name="Devos K.M."/>
            <person name="Dvorak J."/>
        </authorList>
    </citation>
    <scope>NUCLEOTIDE SEQUENCE [LARGE SCALE GENOMIC DNA]</scope>
    <source>
        <strain evidence="2">cv. AL8/78</strain>
    </source>
</reference>
<dbReference type="EnsemblPlants" id="AET7Gv20521500.3">
    <property type="protein sequence ID" value="AET7Gv20521500.3"/>
    <property type="gene ID" value="AET7Gv20521500"/>
</dbReference>
<proteinExistence type="predicted"/>
<name>A0A453RAF5_AEGTS</name>
<keyword evidence="1" id="KW-0812">Transmembrane</keyword>
<reference evidence="3" key="1">
    <citation type="journal article" date="2014" name="Science">
        <title>Ancient hybridizations among the ancestral genomes of bread wheat.</title>
        <authorList>
            <consortium name="International Wheat Genome Sequencing Consortium,"/>
            <person name="Marcussen T."/>
            <person name="Sandve S.R."/>
            <person name="Heier L."/>
            <person name="Spannagl M."/>
            <person name="Pfeifer M."/>
            <person name="Jakobsen K.S."/>
            <person name="Wulff B.B."/>
            <person name="Steuernagel B."/>
            <person name="Mayer K.F."/>
            <person name="Olsen O.A."/>
        </authorList>
    </citation>
    <scope>NUCLEOTIDE SEQUENCE [LARGE SCALE GENOMIC DNA]</scope>
    <source>
        <strain evidence="3">cv. AL8/78</strain>
    </source>
</reference>
<dbReference type="Gramene" id="AET7Gv20521500.3">
    <property type="protein sequence ID" value="AET7Gv20521500.3"/>
    <property type="gene ID" value="AET7Gv20521500"/>
</dbReference>
<reference evidence="2" key="5">
    <citation type="journal article" date="2021" name="G3 (Bethesda)">
        <title>Aegilops tauschii genome assembly Aet v5.0 features greater sequence contiguity and improved annotation.</title>
        <authorList>
            <person name="Wang L."/>
            <person name="Zhu T."/>
            <person name="Rodriguez J.C."/>
            <person name="Deal K.R."/>
            <person name="Dubcovsky J."/>
            <person name="McGuire P.E."/>
            <person name="Lux T."/>
            <person name="Spannagl M."/>
            <person name="Mayer K.F.X."/>
            <person name="Baldrich P."/>
            <person name="Meyers B.C."/>
            <person name="Huo N."/>
            <person name="Gu Y.Q."/>
            <person name="Zhou H."/>
            <person name="Devos K.M."/>
            <person name="Bennetzen J.L."/>
            <person name="Unver T."/>
            <person name="Budak H."/>
            <person name="Gulick P.J."/>
            <person name="Galiba G."/>
            <person name="Kalapos B."/>
            <person name="Nelson D.R."/>
            <person name="Li P."/>
            <person name="You F.M."/>
            <person name="Luo M.C."/>
            <person name="Dvorak J."/>
        </authorList>
    </citation>
    <scope>NUCLEOTIDE SEQUENCE [LARGE SCALE GENOMIC DNA]</scope>
    <source>
        <strain evidence="2">cv. AL8/78</strain>
    </source>
</reference>
<reference evidence="3" key="2">
    <citation type="journal article" date="2017" name="Nat. Plants">
        <title>The Aegilops tauschii genome reveals multiple impacts of transposons.</title>
        <authorList>
            <person name="Zhao G."/>
            <person name="Zou C."/>
            <person name="Li K."/>
            <person name="Wang K."/>
            <person name="Li T."/>
            <person name="Gao L."/>
            <person name="Zhang X."/>
            <person name="Wang H."/>
            <person name="Yang Z."/>
            <person name="Liu X."/>
            <person name="Jiang W."/>
            <person name="Mao L."/>
            <person name="Kong X."/>
            <person name="Jiao Y."/>
            <person name="Jia J."/>
        </authorList>
    </citation>
    <scope>NUCLEOTIDE SEQUENCE [LARGE SCALE GENOMIC DNA]</scope>
    <source>
        <strain evidence="3">cv. AL8/78</strain>
    </source>
</reference>